<comment type="caution">
    <text evidence="3">The sequence shown here is derived from an EMBL/GenBank/DDBJ whole genome shotgun (WGS) entry which is preliminary data.</text>
</comment>
<accession>A0A553JJK5</accession>
<evidence type="ECO:0000259" key="1">
    <source>
        <dbReference type="Pfam" id="PF07179"/>
    </source>
</evidence>
<proteinExistence type="predicted"/>
<dbReference type="EMBL" id="VKGK01000029">
    <property type="protein sequence ID" value="TRY12632.1"/>
    <property type="molecule type" value="Genomic_DNA"/>
</dbReference>
<dbReference type="Proteomes" id="UP000318126">
    <property type="component" value="Unassembled WGS sequence"/>
</dbReference>
<dbReference type="Pfam" id="PF14581">
    <property type="entry name" value="SseB_C"/>
    <property type="match status" value="1"/>
</dbReference>
<evidence type="ECO:0000259" key="2">
    <source>
        <dbReference type="Pfam" id="PF14581"/>
    </source>
</evidence>
<dbReference type="AlphaFoldDB" id="A0A553JJK5"/>
<dbReference type="InterPro" id="IPR009839">
    <property type="entry name" value="SseB_N"/>
</dbReference>
<dbReference type="InterPro" id="IPR027945">
    <property type="entry name" value="SseB_C"/>
</dbReference>
<feature type="domain" description="SseB protein C-terminal" evidence="2">
    <location>
        <begin position="157"/>
        <end position="268"/>
    </location>
</feature>
<dbReference type="RefSeq" id="WP_144041836.1">
    <property type="nucleotide sequence ID" value="NZ_VKGK01000029.1"/>
</dbReference>
<evidence type="ECO:0000313" key="4">
    <source>
        <dbReference type="Proteomes" id="UP000318126"/>
    </source>
</evidence>
<name>A0A553JJK5_SHEHA</name>
<sequence length="304" mass="33665">MIKQLLLLTILNSNIVYAEDKNIVMTPLDHAYVEATKNSKEAIFYNAFLTATIFIPTLDSPDEEKQTRAGDNDTISPIIIESDGDQYIMLFDSKERLVSWAQREVGFAALPGHAIVEMMGTDFHWALNVGTAHVKTFVPDEIKWIKGNLNTPEEKMVASGTQVLIGAPSKIPNGLIESLVKSLSSRNGEIKAAYLGQVHYVREGEKPHLALVLHTDINDKSIIEAISKDLAFSTKGFLGDDEYIDIMVNDGNGTALEITKAVKPFYKKSGWLKRMLTNKDRPREAASLSQVLNKPDGGVINTLY</sequence>
<dbReference type="OrthoDB" id="5622177at2"/>
<dbReference type="Pfam" id="PF07179">
    <property type="entry name" value="SseB"/>
    <property type="match status" value="1"/>
</dbReference>
<keyword evidence="4" id="KW-1185">Reference proteome</keyword>
<organism evidence="3 4">
    <name type="scientific">Shewanella hanedai</name>
    <name type="common">Alteromonas hanedai</name>
    <dbReference type="NCBI Taxonomy" id="25"/>
    <lineage>
        <taxon>Bacteria</taxon>
        <taxon>Pseudomonadati</taxon>
        <taxon>Pseudomonadota</taxon>
        <taxon>Gammaproteobacteria</taxon>
        <taxon>Alteromonadales</taxon>
        <taxon>Shewanellaceae</taxon>
        <taxon>Shewanella</taxon>
    </lineage>
</organism>
<reference evidence="4" key="1">
    <citation type="submission" date="2019-07" db="EMBL/GenBank/DDBJ databases">
        <title>Shewanella sp. YLB-08 draft genomic sequence.</title>
        <authorList>
            <person name="Yu L."/>
        </authorList>
    </citation>
    <scope>NUCLEOTIDE SEQUENCE [LARGE SCALE GENOMIC DNA]</scope>
    <source>
        <strain evidence="4">JCM 20706</strain>
    </source>
</reference>
<gene>
    <name evidence="3" type="ORF">FN961_19405</name>
</gene>
<feature type="domain" description="SseB protein N-terminal" evidence="1">
    <location>
        <begin position="28"/>
        <end position="144"/>
    </location>
</feature>
<protein>
    <submittedName>
        <fullName evidence="3">Uncharacterized protein</fullName>
    </submittedName>
</protein>
<evidence type="ECO:0000313" key="3">
    <source>
        <dbReference type="EMBL" id="TRY12632.1"/>
    </source>
</evidence>